<evidence type="ECO:0000313" key="11">
    <source>
        <dbReference type="Proteomes" id="UP000660729"/>
    </source>
</evidence>
<keyword evidence="4 8" id="KW-0812">Transmembrane</keyword>
<name>A0A8H6RGA2_9PEZI</name>
<dbReference type="NCBIfam" id="TIGR00879">
    <property type="entry name" value="SP"/>
    <property type="match status" value="1"/>
</dbReference>
<dbReference type="PROSITE" id="PS50850">
    <property type="entry name" value="MFS"/>
    <property type="match status" value="1"/>
</dbReference>
<feature type="transmembrane region" description="Helical" evidence="8">
    <location>
        <begin position="339"/>
        <end position="360"/>
    </location>
</feature>
<dbReference type="OrthoDB" id="6612291at2759"/>
<dbReference type="EMBL" id="JABCIY010000185">
    <property type="protein sequence ID" value="KAF7189531.1"/>
    <property type="molecule type" value="Genomic_DNA"/>
</dbReference>
<organism evidence="10 11">
    <name type="scientific">Pseudocercospora fuligena</name>
    <dbReference type="NCBI Taxonomy" id="685502"/>
    <lineage>
        <taxon>Eukaryota</taxon>
        <taxon>Fungi</taxon>
        <taxon>Dikarya</taxon>
        <taxon>Ascomycota</taxon>
        <taxon>Pezizomycotina</taxon>
        <taxon>Dothideomycetes</taxon>
        <taxon>Dothideomycetidae</taxon>
        <taxon>Mycosphaerellales</taxon>
        <taxon>Mycosphaerellaceae</taxon>
        <taxon>Pseudocercospora</taxon>
    </lineage>
</organism>
<evidence type="ECO:0000259" key="9">
    <source>
        <dbReference type="PROSITE" id="PS50850"/>
    </source>
</evidence>
<evidence type="ECO:0000256" key="1">
    <source>
        <dbReference type="ARBA" id="ARBA00004141"/>
    </source>
</evidence>
<evidence type="ECO:0000256" key="2">
    <source>
        <dbReference type="ARBA" id="ARBA00010992"/>
    </source>
</evidence>
<evidence type="ECO:0000256" key="4">
    <source>
        <dbReference type="ARBA" id="ARBA00022692"/>
    </source>
</evidence>
<dbReference type="PROSITE" id="PS00216">
    <property type="entry name" value="SUGAR_TRANSPORT_1"/>
    <property type="match status" value="1"/>
</dbReference>
<dbReference type="Gene3D" id="1.20.1250.20">
    <property type="entry name" value="MFS general substrate transporter like domains"/>
    <property type="match status" value="1"/>
</dbReference>
<dbReference type="InterPro" id="IPR050360">
    <property type="entry name" value="MFS_Sugar_Transporters"/>
</dbReference>
<dbReference type="InterPro" id="IPR005828">
    <property type="entry name" value="MFS_sugar_transport-like"/>
</dbReference>
<comment type="subcellular location">
    <subcellularLocation>
        <location evidence="1">Membrane</location>
        <topology evidence="1">Multi-pass membrane protein</topology>
    </subcellularLocation>
</comment>
<dbReference type="InterPro" id="IPR003663">
    <property type="entry name" value="Sugar/inositol_transpt"/>
</dbReference>
<protein>
    <submittedName>
        <fullName evidence="10">Sugar transporter STL1</fullName>
    </submittedName>
</protein>
<dbReference type="FunFam" id="1.20.1250.20:FF:000090">
    <property type="entry name" value="MFS sugar transporter, putative"/>
    <property type="match status" value="1"/>
</dbReference>
<evidence type="ECO:0000256" key="6">
    <source>
        <dbReference type="ARBA" id="ARBA00023136"/>
    </source>
</evidence>
<feature type="transmembrane region" description="Helical" evidence="8">
    <location>
        <begin position="152"/>
        <end position="173"/>
    </location>
</feature>
<evidence type="ECO:0000313" key="10">
    <source>
        <dbReference type="EMBL" id="KAF7189531.1"/>
    </source>
</evidence>
<evidence type="ECO:0000256" key="3">
    <source>
        <dbReference type="ARBA" id="ARBA00022448"/>
    </source>
</evidence>
<evidence type="ECO:0000256" key="5">
    <source>
        <dbReference type="ARBA" id="ARBA00022989"/>
    </source>
</evidence>
<keyword evidence="5 8" id="KW-1133">Transmembrane helix</keyword>
<feature type="transmembrane region" description="Helical" evidence="8">
    <location>
        <begin position="67"/>
        <end position="85"/>
    </location>
</feature>
<feature type="transmembrane region" description="Helical" evidence="8">
    <location>
        <begin position="415"/>
        <end position="432"/>
    </location>
</feature>
<feature type="transmembrane region" description="Helical" evidence="8">
    <location>
        <begin position="185"/>
        <end position="204"/>
    </location>
</feature>
<evidence type="ECO:0000256" key="8">
    <source>
        <dbReference type="SAM" id="Phobius"/>
    </source>
</evidence>
<dbReference type="PANTHER" id="PTHR48022">
    <property type="entry name" value="PLASTIDIC GLUCOSE TRANSPORTER 4"/>
    <property type="match status" value="1"/>
</dbReference>
<feature type="non-terminal residue" evidence="10">
    <location>
        <position position="1"/>
    </location>
</feature>
<feature type="transmembrane region" description="Helical" evidence="8">
    <location>
        <begin position="12"/>
        <end position="30"/>
    </location>
</feature>
<dbReference type="Pfam" id="PF00083">
    <property type="entry name" value="Sugar_tr"/>
    <property type="match status" value="1"/>
</dbReference>
<dbReference type="AlphaFoldDB" id="A0A8H6RGA2"/>
<accession>A0A8H6RGA2</accession>
<dbReference type="InterPro" id="IPR036259">
    <property type="entry name" value="MFS_trans_sf"/>
</dbReference>
<keyword evidence="6 8" id="KW-0472">Membrane</keyword>
<sequence length="514" mass="56884">MLRLKGHKLEVAQLLLVVLPAFVLFGYNLSGVGGLVTVKDWAATFPSIDTVDTSGETKSHNSTVQVFHIRALGALFGSLACTWIGDPLGRRRTVLIAGILTFIGEVLECSAFQLAQFVVGRFILGLGVGILSTSVPVWQSECSQAKNRGQHVVLDGCFMAVGYCLQAWVNLAFYQIKTGPLSWRLPLAMPTLISLVLISSIFMFPESPRWLAKKGRYEQARQNLAVLRDLPEDGLEISSEINAIELSLEETSSAARKRDLFTMGEYKVFYRFALCMVLQFLQQWCGTNLISVYSTIIFQQGLGLDSQLSRIMSGAALTWKLISCSVAFYAVDRFGRRKLFMISGAGMSSCMTALAIASSFPKSDFGAQVASVFFVFLFNFFVPIGFLGANYLYVTEIAPARLRMPMTSFATANHWLWNFVILMVTPVAVETIGYQYYIVYAVLGACIPVLVFLFYPETMGRTLEQMEDLFREGKSISGIVRASLSPPLAEAARLDAILSKQSESSIRIERKDDV</sequence>
<evidence type="ECO:0000256" key="7">
    <source>
        <dbReference type="RuleBase" id="RU003346"/>
    </source>
</evidence>
<feature type="transmembrane region" description="Helical" evidence="8">
    <location>
        <begin position="438"/>
        <end position="456"/>
    </location>
</feature>
<dbReference type="InterPro" id="IPR005829">
    <property type="entry name" value="Sugar_transporter_CS"/>
</dbReference>
<reference evidence="10" key="1">
    <citation type="submission" date="2020-04" db="EMBL/GenBank/DDBJ databases">
        <title>Draft genome resource of the tomato pathogen Pseudocercospora fuligena.</title>
        <authorList>
            <person name="Zaccaron A."/>
        </authorList>
    </citation>
    <scope>NUCLEOTIDE SEQUENCE</scope>
    <source>
        <strain evidence="10">PF001</strain>
    </source>
</reference>
<proteinExistence type="inferred from homology"/>
<gene>
    <name evidence="10" type="ORF">HII31_09171</name>
</gene>
<dbReference type="Proteomes" id="UP000660729">
    <property type="component" value="Unassembled WGS sequence"/>
</dbReference>
<dbReference type="PRINTS" id="PR00171">
    <property type="entry name" value="SUGRTRNSPORT"/>
</dbReference>
<dbReference type="GO" id="GO:0005351">
    <property type="term" value="F:carbohydrate:proton symporter activity"/>
    <property type="evidence" value="ECO:0007669"/>
    <property type="project" value="TreeGrafter"/>
</dbReference>
<keyword evidence="3 7" id="KW-0813">Transport</keyword>
<dbReference type="PANTHER" id="PTHR48022:SF45">
    <property type="entry name" value="MAJOR FACILITATOR SUPERFAMILY (MFS) PROFILE DOMAIN-CONTAINING PROTEIN-RELATED"/>
    <property type="match status" value="1"/>
</dbReference>
<feature type="domain" description="Major facilitator superfamily (MFS) profile" evidence="9">
    <location>
        <begin position="14"/>
        <end position="459"/>
    </location>
</feature>
<feature type="transmembrane region" description="Helical" evidence="8">
    <location>
        <begin position="121"/>
        <end position="140"/>
    </location>
</feature>
<comment type="similarity">
    <text evidence="2 7">Belongs to the major facilitator superfamily. Sugar transporter (TC 2.A.1.1) family.</text>
</comment>
<dbReference type="SUPFAM" id="SSF103473">
    <property type="entry name" value="MFS general substrate transporter"/>
    <property type="match status" value="1"/>
</dbReference>
<feature type="transmembrane region" description="Helical" evidence="8">
    <location>
        <begin position="268"/>
        <end position="291"/>
    </location>
</feature>
<dbReference type="GO" id="GO:0016020">
    <property type="term" value="C:membrane"/>
    <property type="evidence" value="ECO:0007669"/>
    <property type="project" value="UniProtKB-SubCell"/>
</dbReference>
<comment type="caution">
    <text evidence="10">The sequence shown here is derived from an EMBL/GenBank/DDBJ whole genome shotgun (WGS) entry which is preliminary data.</text>
</comment>
<dbReference type="InterPro" id="IPR020846">
    <property type="entry name" value="MFS_dom"/>
</dbReference>
<keyword evidence="10" id="KW-0762">Sugar transport</keyword>
<keyword evidence="11" id="KW-1185">Reference proteome</keyword>
<feature type="transmembrane region" description="Helical" evidence="8">
    <location>
        <begin position="372"/>
        <end position="394"/>
    </location>
</feature>